<dbReference type="SUPFAM" id="SSF49879">
    <property type="entry name" value="SMAD/FHA domain"/>
    <property type="match status" value="1"/>
</dbReference>
<dbReference type="PROSITE" id="PS50006">
    <property type="entry name" value="FHA_DOMAIN"/>
    <property type="match status" value="1"/>
</dbReference>
<dbReference type="RefSeq" id="WP_132314502.1">
    <property type="nucleotide sequence ID" value="NZ_FWZT01000001.1"/>
</dbReference>
<evidence type="ECO:0000259" key="2">
    <source>
        <dbReference type="PROSITE" id="PS51831"/>
    </source>
</evidence>
<dbReference type="Pfam" id="PF13487">
    <property type="entry name" value="HD_5"/>
    <property type="match status" value="1"/>
</dbReference>
<dbReference type="SUPFAM" id="SSF55781">
    <property type="entry name" value="GAF domain-like"/>
    <property type="match status" value="1"/>
</dbReference>
<proteinExistence type="predicted"/>
<dbReference type="EMBL" id="FWZT01000001">
    <property type="protein sequence ID" value="SME90648.1"/>
    <property type="molecule type" value="Genomic_DNA"/>
</dbReference>
<name>A0A1Y6B5F5_9BACT</name>
<dbReference type="InterPro" id="IPR008984">
    <property type="entry name" value="SMAD_FHA_dom_sf"/>
</dbReference>
<accession>A0A1Y6B5F5</accession>
<keyword evidence="5" id="KW-1185">Reference proteome</keyword>
<dbReference type="InterPro" id="IPR029016">
    <property type="entry name" value="GAF-like_dom_sf"/>
</dbReference>
<feature type="domain" description="HD-GYP" evidence="3">
    <location>
        <begin position="303"/>
        <end position="497"/>
    </location>
</feature>
<dbReference type="AlphaFoldDB" id="A0A1Y6B5F5"/>
<evidence type="ECO:0000313" key="4">
    <source>
        <dbReference type="EMBL" id="SME90648.1"/>
    </source>
</evidence>
<dbReference type="InterPro" id="IPR037522">
    <property type="entry name" value="HD_GYP_dom"/>
</dbReference>
<dbReference type="OrthoDB" id="9806767at2"/>
<dbReference type="InterPro" id="IPR003607">
    <property type="entry name" value="HD/PDEase_dom"/>
</dbReference>
<dbReference type="SUPFAM" id="SSF109604">
    <property type="entry name" value="HD-domain/PDEase-like"/>
    <property type="match status" value="1"/>
</dbReference>
<feature type="domain" description="FHA" evidence="1">
    <location>
        <begin position="23"/>
        <end position="72"/>
    </location>
</feature>
<protein>
    <submittedName>
        <fullName evidence="4">FHA domain-containing protein</fullName>
    </submittedName>
</protein>
<dbReference type="PANTHER" id="PTHR43155:SF2">
    <property type="entry name" value="CYCLIC DI-GMP PHOSPHODIESTERASE PA4108"/>
    <property type="match status" value="1"/>
</dbReference>
<dbReference type="Proteomes" id="UP000192907">
    <property type="component" value="Unassembled WGS sequence"/>
</dbReference>
<evidence type="ECO:0000259" key="1">
    <source>
        <dbReference type="PROSITE" id="PS50006"/>
    </source>
</evidence>
<dbReference type="Gene3D" id="3.30.450.40">
    <property type="match status" value="1"/>
</dbReference>
<reference evidence="5" key="1">
    <citation type="submission" date="2017-04" db="EMBL/GenBank/DDBJ databases">
        <authorList>
            <person name="Varghese N."/>
            <person name="Submissions S."/>
        </authorList>
    </citation>
    <scope>NUCLEOTIDE SEQUENCE [LARGE SCALE GENOMIC DNA]</scope>
    <source>
        <strain evidence="5">RKEM611</strain>
    </source>
</reference>
<sequence>MTFLAVERGKEAGKRYELQVFPATIGRDPKNVVVIADGEASRYHFRIKQRGRLYILEDLESRNGTYVNGDRVINTTLKGGDKILLGSTELIFFAPDSEITIPTDFLSFDMQIDEKAGIKGPIGISEIASSTPFIANRLDPAVLANNVMSNESTIKQVFNYHSNLMVIRDLNEMCSTLLKSIGKMIPNSSRAALFIWSEKSRQLLPFAKKDFQLSIPFQLSQRAFEDCLSRKQVVLLEPDTRTTQSGRNRAIMPITHNDSIIALIHVEIDNPRHKFRSAELEAAQALLFRASPIMESLLLRREIDSWLVGIMDTIIATVEAKDTYTRGHSERVANYCMAIADELKLNKEIKRLLMISALCHDIGKIGIPDSILKKASLLSAEEYAEMKLHPTIGASIISHLPNAQRIISGVKYHHEKWDGTGYPDGLAGEDIPFFGRIVALGDVYDAMISGRSYSGFVNEDDAIERIHEERELFDPEILRALIRAHEKGTLTQKTSTQNNALAEESRVVTEITKIK</sequence>
<dbReference type="PROSITE" id="PS51832">
    <property type="entry name" value="HD_GYP"/>
    <property type="match status" value="1"/>
</dbReference>
<dbReference type="Gene3D" id="1.10.3210.10">
    <property type="entry name" value="Hypothetical protein af1432"/>
    <property type="match status" value="1"/>
</dbReference>
<gene>
    <name evidence="4" type="ORF">SAMN06296036_101383</name>
</gene>
<evidence type="ECO:0000313" key="5">
    <source>
        <dbReference type="Proteomes" id="UP000192907"/>
    </source>
</evidence>
<dbReference type="STRING" id="1513793.SAMN06296036_101383"/>
<dbReference type="PROSITE" id="PS51831">
    <property type="entry name" value="HD"/>
    <property type="match status" value="1"/>
</dbReference>
<dbReference type="CDD" id="cd00077">
    <property type="entry name" value="HDc"/>
    <property type="match status" value="1"/>
</dbReference>
<dbReference type="Gene3D" id="2.60.200.20">
    <property type="match status" value="1"/>
</dbReference>
<dbReference type="SMART" id="SM00240">
    <property type="entry name" value="FHA"/>
    <property type="match status" value="1"/>
</dbReference>
<dbReference type="Pfam" id="PF00498">
    <property type="entry name" value="FHA"/>
    <property type="match status" value="1"/>
</dbReference>
<dbReference type="SMART" id="SM00471">
    <property type="entry name" value="HDc"/>
    <property type="match status" value="1"/>
</dbReference>
<dbReference type="CDD" id="cd00060">
    <property type="entry name" value="FHA"/>
    <property type="match status" value="1"/>
</dbReference>
<feature type="domain" description="HD" evidence="2">
    <location>
        <begin position="325"/>
        <end position="447"/>
    </location>
</feature>
<organism evidence="4 5">
    <name type="scientific">Pseudobacteriovorax antillogorgiicola</name>
    <dbReference type="NCBI Taxonomy" id="1513793"/>
    <lineage>
        <taxon>Bacteria</taxon>
        <taxon>Pseudomonadati</taxon>
        <taxon>Bdellovibrionota</taxon>
        <taxon>Oligoflexia</taxon>
        <taxon>Oligoflexales</taxon>
        <taxon>Pseudobacteriovoracaceae</taxon>
        <taxon>Pseudobacteriovorax</taxon>
    </lineage>
</organism>
<dbReference type="InterPro" id="IPR006674">
    <property type="entry name" value="HD_domain"/>
</dbReference>
<dbReference type="PANTHER" id="PTHR43155">
    <property type="entry name" value="CYCLIC DI-GMP PHOSPHODIESTERASE PA4108-RELATED"/>
    <property type="match status" value="1"/>
</dbReference>
<evidence type="ECO:0000259" key="3">
    <source>
        <dbReference type="PROSITE" id="PS51832"/>
    </source>
</evidence>
<dbReference type="InterPro" id="IPR000253">
    <property type="entry name" value="FHA_dom"/>
</dbReference>